<evidence type="ECO:0000313" key="3">
    <source>
        <dbReference type="EMBL" id="PMD21274.1"/>
    </source>
</evidence>
<dbReference type="Proteomes" id="UP000235672">
    <property type="component" value="Unassembled WGS sequence"/>
</dbReference>
<feature type="coiled-coil region" evidence="1">
    <location>
        <begin position="33"/>
        <end position="60"/>
    </location>
</feature>
<organism evidence="3 4">
    <name type="scientific">Hyaloscypha hepaticicola</name>
    <dbReference type="NCBI Taxonomy" id="2082293"/>
    <lineage>
        <taxon>Eukaryota</taxon>
        <taxon>Fungi</taxon>
        <taxon>Dikarya</taxon>
        <taxon>Ascomycota</taxon>
        <taxon>Pezizomycotina</taxon>
        <taxon>Leotiomycetes</taxon>
        <taxon>Helotiales</taxon>
        <taxon>Hyaloscyphaceae</taxon>
        <taxon>Hyaloscypha</taxon>
    </lineage>
</organism>
<keyword evidence="4" id="KW-1185">Reference proteome</keyword>
<reference evidence="3 4" key="1">
    <citation type="submission" date="2016-05" db="EMBL/GenBank/DDBJ databases">
        <title>A degradative enzymes factory behind the ericoid mycorrhizal symbiosis.</title>
        <authorList>
            <consortium name="DOE Joint Genome Institute"/>
            <person name="Martino E."/>
            <person name="Morin E."/>
            <person name="Grelet G."/>
            <person name="Kuo A."/>
            <person name="Kohler A."/>
            <person name="Daghino S."/>
            <person name="Barry K."/>
            <person name="Choi C."/>
            <person name="Cichocki N."/>
            <person name="Clum A."/>
            <person name="Copeland A."/>
            <person name="Hainaut M."/>
            <person name="Haridas S."/>
            <person name="Labutti K."/>
            <person name="Lindquist E."/>
            <person name="Lipzen A."/>
            <person name="Khouja H.-R."/>
            <person name="Murat C."/>
            <person name="Ohm R."/>
            <person name="Olson A."/>
            <person name="Spatafora J."/>
            <person name="Veneault-Fourrey C."/>
            <person name="Henrissat B."/>
            <person name="Grigoriev I."/>
            <person name="Martin F."/>
            <person name="Perotto S."/>
        </authorList>
    </citation>
    <scope>NUCLEOTIDE SEQUENCE [LARGE SCALE GENOMIC DNA]</scope>
    <source>
        <strain evidence="3 4">UAMH 7357</strain>
    </source>
</reference>
<dbReference type="AlphaFoldDB" id="A0A2J6Q526"/>
<evidence type="ECO:0000256" key="2">
    <source>
        <dbReference type="SAM" id="MobiDB-lite"/>
    </source>
</evidence>
<sequence length="229" mass="26132">MNTALSSDLQKAKAQIPDADLQWMESMKKDSEILKLRGQVRELEEKVAATKEELRMKNWDLQRSQKTAEENFAACVRERENRHEKEIWLAEVNCRLEKERNALRDELARRDVAENRRIIKERAKIRGSPKNPRRFSQASPIIVEAPQTPVRPQANVRSGAGTIVRSSRKETPERKVKNTNSPKAIAKEDRRHKEAVEGVKGKEGAMFFKTLAVTSAIGLVGWAKEGGYF</sequence>
<feature type="compositionally biased region" description="Basic and acidic residues" evidence="2">
    <location>
        <begin position="167"/>
        <end position="176"/>
    </location>
</feature>
<protein>
    <recommendedName>
        <fullName evidence="5">NUDE domain-containing protein</fullName>
    </recommendedName>
</protein>
<evidence type="ECO:0000256" key="1">
    <source>
        <dbReference type="SAM" id="Coils"/>
    </source>
</evidence>
<evidence type="ECO:0000313" key="4">
    <source>
        <dbReference type="Proteomes" id="UP000235672"/>
    </source>
</evidence>
<feature type="coiled-coil region" evidence="1">
    <location>
        <begin position="89"/>
        <end position="116"/>
    </location>
</feature>
<evidence type="ECO:0008006" key="5">
    <source>
        <dbReference type="Google" id="ProtNLM"/>
    </source>
</evidence>
<name>A0A2J6Q526_9HELO</name>
<gene>
    <name evidence="3" type="ORF">NA56DRAFT_645925</name>
</gene>
<proteinExistence type="predicted"/>
<dbReference type="EMBL" id="KZ613482">
    <property type="protein sequence ID" value="PMD21274.1"/>
    <property type="molecule type" value="Genomic_DNA"/>
</dbReference>
<feature type="region of interest" description="Disordered" evidence="2">
    <location>
        <begin position="152"/>
        <end position="180"/>
    </location>
</feature>
<accession>A0A2J6Q526</accession>
<keyword evidence="1" id="KW-0175">Coiled coil</keyword>